<keyword evidence="11 14" id="KW-1133">Transmembrane helix</keyword>
<evidence type="ECO:0000256" key="11">
    <source>
        <dbReference type="ARBA" id="ARBA00022989"/>
    </source>
</evidence>
<dbReference type="SMART" id="SM00091">
    <property type="entry name" value="PAS"/>
    <property type="match status" value="1"/>
</dbReference>
<evidence type="ECO:0000256" key="10">
    <source>
        <dbReference type="ARBA" id="ARBA00022840"/>
    </source>
</evidence>
<feature type="transmembrane region" description="Helical" evidence="14">
    <location>
        <begin position="170"/>
        <end position="191"/>
    </location>
</feature>
<keyword evidence="8" id="KW-0547">Nucleotide-binding</keyword>
<evidence type="ECO:0000256" key="6">
    <source>
        <dbReference type="ARBA" id="ARBA00022679"/>
    </source>
</evidence>
<evidence type="ECO:0000256" key="7">
    <source>
        <dbReference type="ARBA" id="ARBA00022692"/>
    </source>
</evidence>
<evidence type="ECO:0000256" key="9">
    <source>
        <dbReference type="ARBA" id="ARBA00022777"/>
    </source>
</evidence>
<dbReference type="Pfam" id="PF02518">
    <property type="entry name" value="HATPase_c"/>
    <property type="match status" value="1"/>
</dbReference>
<dbReference type="Proteomes" id="UP000182350">
    <property type="component" value="Unassembled WGS sequence"/>
</dbReference>
<comment type="subcellular location">
    <subcellularLocation>
        <location evidence="2">Cell membrane</location>
        <topology evidence="2">Multi-pass membrane protein</topology>
    </subcellularLocation>
</comment>
<dbReference type="Pfam" id="PF14689">
    <property type="entry name" value="SPOB_a"/>
    <property type="match status" value="1"/>
</dbReference>
<organism evidence="17 18">
    <name type="scientific">Marinospirillum alkaliphilum DSM 21637</name>
    <dbReference type="NCBI Taxonomy" id="1122209"/>
    <lineage>
        <taxon>Bacteria</taxon>
        <taxon>Pseudomonadati</taxon>
        <taxon>Pseudomonadota</taxon>
        <taxon>Gammaproteobacteria</taxon>
        <taxon>Oceanospirillales</taxon>
        <taxon>Oceanospirillaceae</taxon>
        <taxon>Marinospirillum</taxon>
    </lineage>
</organism>
<dbReference type="RefSeq" id="WP_245770375.1">
    <property type="nucleotide sequence ID" value="NZ_FPJW01000001.1"/>
</dbReference>
<keyword evidence="6" id="KW-0808">Transferase</keyword>
<keyword evidence="12" id="KW-0902">Two-component regulatory system</keyword>
<dbReference type="InterPro" id="IPR004358">
    <property type="entry name" value="Sig_transdc_His_kin-like_C"/>
</dbReference>
<dbReference type="PANTHER" id="PTHR43065">
    <property type="entry name" value="SENSOR HISTIDINE KINASE"/>
    <property type="match status" value="1"/>
</dbReference>
<reference evidence="17 18" key="1">
    <citation type="submission" date="2016-11" db="EMBL/GenBank/DDBJ databases">
        <authorList>
            <person name="Jaros S."/>
            <person name="Januszkiewicz K."/>
            <person name="Wedrychowicz H."/>
        </authorList>
    </citation>
    <scope>NUCLEOTIDE SEQUENCE [LARGE SCALE GENOMIC DNA]</scope>
    <source>
        <strain evidence="17 18">DSM 21637</strain>
    </source>
</reference>
<dbReference type="SUPFAM" id="SSF103190">
    <property type="entry name" value="Sensory domain-like"/>
    <property type="match status" value="1"/>
</dbReference>
<dbReference type="PROSITE" id="PS50109">
    <property type="entry name" value="HIS_KIN"/>
    <property type="match status" value="1"/>
</dbReference>
<dbReference type="GO" id="GO:0006355">
    <property type="term" value="P:regulation of DNA-templated transcription"/>
    <property type="evidence" value="ECO:0007669"/>
    <property type="project" value="InterPro"/>
</dbReference>
<dbReference type="InterPro" id="IPR035965">
    <property type="entry name" value="PAS-like_dom_sf"/>
</dbReference>
<evidence type="ECO:0000259" key="15">
    <source>
        <dbReference type="PROSITE" id="PS50109"/>
    </source>
</evidence>
<evidence type="ECO:0000256" key="13">
    <source>
        <dbReference type="ARBA" id="ARBA00023136"/>
    </source>
</evidence>
<dbReference type="SMART" id="SM00387">
    <property type="entry name" value="HATPase_c"/>
    <property type="match status" value="1"/>
</dbReference>
<dbReference type="CDD" id="cd00130">
    <property type="entry name" value="PAS"/>
    <property type="match status" value="1"/>
</dbReference>
<dbReference type="GO" id="GO:0004673">
    <property type="term" value="F:protein histidine kinase activity"/>
    <property type="evidence" value="ECO:0007669"/>
    <property type="project" value="UniProtKB-EC"/>
</dbReference>
<dbReference type="SUPFAM" id="SSF55874">
    <property type="entry name" value="ATPase domain of HSP90 chaperone/DNA topoisomerase II/histidine kinase"/>
    <property type="match status" value="1"/>
</dbReference>
<dbReference type="InterPro" id="IPR033463">
    <property type="entry name" value="sCache_3"/>
</dbReference>
<dbReference type="GO" id="GO:0005886">
    <property type="term" value="C:plasma membrane"/>
    <property type="evidence" value="ECO:0007669"/>
    <property type="project" value="UniProtKB-SubCell"/>
</dbReference>
<dbReference type="InterPro" id="IPR029151">
    <property type="entry name" value="Sensor-like_sf"/>
</dbReference>
<evidence type="ECO:0000256" key="1">
    <source>
        <dbReference type="ARBA" id="ARBA00000085"/>
    </source>
</evidence>
<dbReference type="Pfam" id="PF17203">
    <property type="entry name" value="sCache_3_2"/>
    <property type="match status" value="1"/>
</dbReference>
<evidence type="ECO:0000256" key="8">
    <source>
        <dbReference type="ARBA" id="ARBA00022741"/>
    </source>
</evidence>
<feature type="domain" description="PAS" evidence="16">
    <location>
        <begin position="216"/>
        <end position="246"/>
    </location>
</feature>
<dbReference type="CDD" id="cd18773">
    <property type="entry name" value="PDC1_HK_sensor"/>
    <property type="match status" value="1"/>
</dbReference>
<dbReference type="SUPFAM" id="SSF55785">
    <property type="entry name" value="PYP-like sensor domain (PAS domain)"/>
    <property type="match status" value="1"/>
</dbReference>
<dbReference type="InterPro" id="IPR036890">
    <property type="entry name" value="HATPase_C_sf"/>
</dbReference>
<sequence length="541" mass="58988">MQLSLRSKMMALIGSLLVLMLTLQGSYLNFSKASLLEEQIGLRALSVAKAVASLPELIEAFEREQPSLVIQPLAEGIRLATGAEYVVVGNHQEIRYAHPVPERIGQRMSGDDNEPALLRGESYISVAEGTLGVAIRGKTPVINAEGDIIGVVSVGFLLDEVSSLIRDALYFSWVLLAVSLLTGLAGAVWIAQHVKKLILGLEPQDIAKLVGEKETILQSIHEGLIAVNPQGEITEVNQTAQRILGLDDTSEAVGHRIAELIPESSLPEVLATGQQQLDQLIWIRGTPYIVNRIPFRDAQGQVAGAVSTFRSQQELLELSRALQEANADVSYLRVLAHEFSNRLYTISGLLQLGQTEQALALIHQDKQLAQQQVASVLQHWSDPVISAMLLGKLLRAEQLGVQLEMDADSSLQLPLSARGQDALLKILSNLLDNALDAARQCQGDQPRVRLAVVDLGNLLLLEVEDNGPGIPDAMRRLVFEQGFSTKTGQHQGLGLSLVNSLCRTLNSELYLEDSELGGACFVIRFDKTRICKTEDETPHDE</sequence>
<dbReference type="Gene3D" id="3.30.450.20">
    <property type="entry name" value="PAS domain"/>
    <property type="match status" value="2"/>
</dbReference>
<dbReference type="GO" id="GO:0005524">
    <property type="term" value="F:ATP binding"/>
    <property type="evidence" value="ECO:0007669"/>
    <property type="project" value="UniProtKB-KW"/>
</dbReference>
<evidence type="ECO:0000256" key="3">
    <source>
        <dbReference type="ARBA" id="ARBA00012438"/>
    </source>
</evidence>
<evidence type="ECO:0000313" key="18">
    <source>
        <dbReference type="Proteomes" id="UP000182350"/>
    </source>
</evidence>
<keyword evidence="5" id="KW-0597">Phosphoprotein</keyword>
<dbReference type="InterPro" id="IPR039506">
    <property type="entry name" value="SPOB_a"/>
</dbReference>
<keyword evidence="10" id="KW-0067">ATP-binding</keyword>
<evidence type="ECO:0000256" key="12">
    <source>
        <dbReference type="ARBA" id="ARBA00023012"/>
    </source>
</evidence>
<gene>
    <name evidence="17" type="ORF">SAMN02745752_00631</name>
</gene>
<dbReference type="AlphaFoldDB" id="A0A1K1UI28"/>
<dbReference type="InterPro" id="IPR003594">
    <property type="entry name" value="HATPase_dom"/>
</dbReference>
<dbReference type="InterPro" id="IPR005467">
    <property type="entry name" value="His_kinase_dom"/>
</dbReference>
<evidence type="ECO:0000259" key="16">
    <source>
        <dbReference type="PROSITE" id="PS50112"/>
    </source>
</evidence>
<protein>
    <recommendedName>
        <fullName evidence="3">histidine kinase</fullName>
        <ecNumber evidence="3">2.7.13.3</ecNumber>
    </recommendedName>
</protein>
<evidence type="ECO:0000313" key="17">
    <source>
        <dbReference type="EMBL" id="SFX12494.1"/>
    </source>
</evidence>
<accession>A0A1K1UI28</accession>
<dbReference type="STRING" id="1122209.SAMN02745752_00631"/>
<dbReference type="EMBL" id="FPJW01000001">
    <property type="protein sequence ID" value="SFX12494.1"/>
    <property type="molecule type" value="Genomic_DNA"/>
</dbReference>
<evidence type="ECO:0000256" key="2">
    <source>
        <dbReference type="ARBA" id="ARBA00004651"/>
    </source>
</evidence>
<dbReference type="PRINTS" id="PR00344">
    <property type="entry name" value="BCTRLSENSOR"/>
</dbReference>
<keyword evidence="18" id="KW-1185">Reference proteome</keyword>
<dbReference type="InterPro" id="IPR000014">
    <property type="entry name" value="PAS"/>
</dbReference>
<dbReference type="InterPro" id="IPR013767">
    <property type="entry name" value="PAS_fold"/>
</dbReference>
<dbReference type="Gene3D" id="3.30.565.10">
    <property type="entry name" value="Histidine kinase-like ATPase, C-terminal domain"/>
    <property type="match status" value="1"/>
</dbReference>
<proteinExistence type="predicted"/>
<dbReference type="FunFam" id="3.30.450.20:FF:000018">
    <property type="entry name" value="Sensor histidine kinase DcuS"/>
    <property type="match status" value="1"/>
</dbReference>
<dbReference type="EC" id="2.7.13.3" evidence="3"/>
<dbReference type="NCBIfam" id="TIGR00229">
    <property type="entry name" value="sensory_box"/>
    <property type="match status" value="1"/>
</dbReference>
<evidence type="ECO:0000256" key="4">
    <source>
        <dbReference type="ARBA" id="ARBA00022475"/>
    </source>
</evidence>
<evidence type="ECO:0000256" key="5">
    <source>
        <dbReference type="ARBA" id="ARBA00022553"/>
    </source>
</evidence>
<dbReference type="Pfam" id="PF00989">
    <property type="entry name" value="PAS"/>
    <property type="match status" value="1"/>
</dbReference>
<keyword evidence="9 17" id="KW-0418">Kinase</keyword>
<comment type="catalytic activity">
    <reaction evidence="1">
        <text>ATP + protein L-histidine = ADP + protein N-phospho-L-histidine.</text>
        <dbReference type="EC" id="2.7.13.3"/>
    </reaction>
</comment>
<keyword evidence="13 14" id="KW-0472">Membrane</keyword>
<feature type="domain" description="Histidine kinase" evidence="15">
    <location>
        <begin position="334"/>
        <end position="529"/>
    </location>
</feature>
<name>A0A1K1UI28_9GAMM</name>
<keyword evidence="4" id="KW-1003">Cell membrane</keyword>
<dbReference type="PROSITE" id="PS50112">
    <property type="entry name" value="PAS"/>
    <property type="match status" value="1"/>
</dbReference>
<keyword evidence="7 14" id="KW-0812">Transmembrane</keyword>
<evidence type="ECO:0000256" key="14">
    <source>
        <dbReference type="SAM" id="Phobius"/>
    </source>
</evidence>
<dbReference type="GO" id="GO:0000160">
    <property type="term" value="P:phosphorelay signal transduction system"/>
    <property type="evidence" value="ECO:0007669"/>
    <property type="project" value="UniProtKB-KW"/>
</dbReference>